<dbReference type="InterPro" id="IPR050832">
    <property type="entry name" value="Bact_Acetyltransf"/>
</dbReference>
<proteinExistence type="predicted"/>
<gene>
    <name evidence="4" type="ORF">C1I63_07155</name>
</gene>
<dbReference type="SUPFAM" id="SSF55729">
    <property type="entry name" value="Acyl-CoA N-acyltransferases (Nat)"/>
    <property type="match status" value="1"/>
</dbReference>
<dbReference type="PANTHER" id="PTHR43877:SF2">
    <property type="entry name" value="AMINOALKYLPHOSPHONATE N-ACETYLTRANSFERASE-RELATED"/>
    <property type="match status" value="1"/>
</dbReference>
<dbReference type="GO" id="GO:0016747">
    <property type="term" value="F:acyltransferase activity, transferring groups other than amino-acyl groups"/>
    <property type="evidence" value="ECO:0007669"/>
    <property type="project" value="InterPro"/>
</dbReference>
<feature type="domain" description="N-acetyltransferase" evidence="3">
    <location>
        <begin position="5"/>
        <end position="156"/>
    </location>
</feature>
<evidence type="ECO:0000259" key="3">
    <source>
        <dbReference type="PROSITE" id="PS51186"/>
    </source>
</evidence>
<comment type="caution">
    <text evidence="4">The sequence shown here is derived from an EMBL/GenBank/DDBJ whole genome shotgun (WGS) entry which is preliminary data.</text>
</comment>
<dbReference type="AlphaFoldDB" id="A0A2T4UT04"/>
<dbReference type="Pfam" id="PF00583">
    <property type="entry name" value="Acetyltransf_1"/>
    <property type="match status" value="1"/>
</dbReference>
<keyword evidence="2" id="KW-0012">Acyltransferase</keyword>
<evidence type="ECO:0000313" key="4">
    <source>
        <dbReference type="EMBL" id="PTL72645.1"/>
    </source>
</evidence>
<dbReference type="PROSITE" id="PS51186">
    <property type="entry name" value="GNAT"/>
    <property type="match status" value="1"/>
</dbReference>
<dbReference type="Gene3D" id="3.40.630.30">
    <property type="match status" value="1"/>
</dbReference>
<keyword evidence="1 4" id="KW-0808">Transferase</keyword>
<evidence type="ECO:0000256" key="2">
    <source>
        <dbReference type="ARBA" id="ARBA00023315"/>
    </source>
</evidence>
<evidence type="ECO:0000313" key="5">
    <source>
        <dbReference type="Proteomes" id="UP000241085"/>
    </source>
</evidence>
<dbReference type="PANTHER" id="PTHR43877">
    <property type="entry name" value="AMINOALKYLPHOSPHONATE N-ACETYLTRANSFERASE-RELATED-RELATED"/>
    <property type="match status" value="1"/>
</dbReference>
<dbReference type="Proteomes" id="UP000241085">
    <property type="component" value="Unassembled WGS sequence"/>
</dbReference>
<dbReference type="InterPro" id="IPR016181">
    <property type="entry name" value="Acyl_CoA_acyltransferase"/>
</dbReference>
<sequence>MTWQLETIPYDHPDADALRAAQRIELDERYGSTDHEPGVPPSAADVPVFVVARDAGGTARACGGLRPLADSVLGPGVIEVKRMFVDPSARGSGVATLVLRRLEQLAAGLGATRLVLETGTRQPDAVRFYEREGYTSVPLFGAYIGGEWSLCFSRDL</sequence>
<dbReference type="CDD" id="cd04301">
    <property type="entry name" value="NAT_SF"/>
    <property type="match status" value="1"/>
</dbReference>
<keyword evidence="5" id="KW-1185">Reference proteome</keyword>
<accession>A0A2T4UT04</accession>
<protein>
    <submittedName>
        <fullName evidence="4">GNAT family N-acetyltransferase</fullName>
    </submittedName>
</protein>
<reference evidence="4 5" key="1">
    <citation type="submission" date="2018-03" db="EMBL/GenBank/DDBJ databases">
        <title>Bacteriophage NCPPB3778 and a type I-E CRISPR drive the evolution of the US Biological Select Agent, Rathayibacter toxicus.</title>
        <authorList>
            <person name="Davis E.W.II."/>
            <person name="Tabima J.F."/>
            <person name="Weisberg A.J."/>
            <person name="Dantas Lopes L."/>
            <person name="Wiseman M.S."/>
            <person name="Wiseman M.S."/>
            <person name="Pupko T."/>
            <person name="Belcher M.S."/>
            <person name="Sechler A.J."/>
            <person name="Tancos M.A."/>
            <person name="Schroeder B.K."/>
            <person name="Murray T.D."/>
            <person name="Luster D.G."/>
            <person name="Schneider W.L."/>
            <person name="Rogers E."/>
            <person name="Andreote F.D."/>
            <person name="Grunwald N.J."/>
            <person name="Putnam M.L."/>
            <person name="Chang J.H."/>
        </authorList>
    </citation>
    <scope>NUCLEOTIDE SEQUENCE [LARGE SCALE GENOMIC DNA]</scope>
    <source>
        <strain evidence="4 5">DSM 15933</strain>
    </source>
</reference>
<name>A0A2T4UT04_9MICO</name>
<dbReference type="RefSeq" id="WP_107574321.1">
    <property type="nucleotide sequence ID" value="NZ_PZPL01000001.1"/>
</dbReference>
<dbReference type="EMBL" id="PZPL01000001">
    <property type="protein sequence ID" value="PTL72645.1"/>
    <property type="molecule type" value="Genomic_DNA"/>
</dbReference>
<organism evidence="4 5">
    <name type="scientific">Rathayibacter caricis DSM 15933</name>
    <dbReference type="NCBI Taxonomy" id="1328867"/>
    <lineage>
        <taxon>Bacteria</taxon>
        <taxon>Bacillati</taxon>
        <taxon>Actinomycetota</taxon>
        <taxon>Actinomycetes</taxon>
        <taxon>Micrococcales</taxon>
        <taxon>Microbacteriaceae</taxon>
        <taxon>Rathayibacter</taxon>
    </lineage>
</organism>
<dbReference type="InterPro" id="IPR000182">
    <property type="entry name" value="GNAT_dom"/>
</dbReference>
<evidence type="ECO:0000256" key="1">
    <source>
        <dbReference type="ARBA" id="ARBA00022679"/>
    </source>
</evidence>